<proteinExistence type="inferred from homology"/>
<feature type="site" description="Important for catalytic activity, responsible for pKa modulation of the active site Glu and correct orientation of both the proton donor and substrate" evidence="6">
    <location>
        <position position="154"/>
    </location>
</feature>
<evidence type="ECO:0000313" key="9">
    <source>
        <dbReference type="Proteomes" id="UP000317557"/>
    </source>
</evidence>
<dbReference type="InterPro" id="IPR052176">
    <property type="entry name" value="Glycosyl_Hydrlase_43_Enz"/>
</dbReference>
<evidence type="ECO:0000256" key="3">
    <source>
        <dbReference type="ARBA" id="ARBA00022801"/>
    </source>
</evidence>
<name>A0A521AYD6_9BACT</name>
<evidence type="ECO:0000256" key="5">
    <source>
        <dbReference type="ARBA" id="ARBA00023295"/>
    </source>
</evidence>
<dbReference type="EMBL" id="FXTP01000001">
    <property type="protein sequence ID" value="SMO39809.1"/>
    <property type="molecule type" value="Genomic_DNA"/>
</dbReference>
<keyword evidence="3 7" id="KW-0378">Hydrolase</keyword>
<dbReference type="PANTHER" id="PTHR43772:SF2">
    <property type="entry name" value="PUTATIVE (AFU_ORTHOLOGUE AFUA_2G04480)-RELATED"/>
    <property type="match status" value="1"/>
</dbReference>
<keyword evidence="5 7" id="KW-0326">Glycosidase</keyword>
<dbReference type="InterPro" id="IPR006710">
    <property type="entry name" value="Glyco_hydro_43"/>
</dbReference>
<dbReference type="GO" id="GO:0045493">
    <property type="term" value="P:xylan catabolic process"/>
    <property type="evidence" value="ECO:0007669"/>
    <property type="project" value="UniProtKB-KW"/>
</dbReference>
<protein>
    <submittedName>
        <fullName evidence="8">Glycosyl hydrolases family 43</fullName>
    </submittedName>
</protein>
<sequence length="526" mass="58952">MGVSYTGFAQEHVPGENPIIRDVFTADPAPLVYQDTVFLYVGHDIATGDEMFNIDEWLVYSSTDMKNWEAHGPAMQALDFDWSEGNAWASQVIEKNGKFWFYTTTIDKNTEGDAIGVAVSDKPTGPFKDAIGKPLVVDSMTPTPEDPYDWDDIDPTAFTDDNGTTWIAWGNLHLYLAKMKPNMTEIDGEIQELYLPNFTEGPWIHKREDMYYLSYACFAHQNMWEKICYATAPEITGPWTYRGIITDRTEHSYTIHPAIIEFGDQWYFFYHTGQLTIGDESGAIGRRAVSIEYLYYNEDGTIKPIEKTMEALSIPPNKPSEYVAPVYNPDDSLVTVDTDIKVVQNVATAATSWPNKTVLQTADNPYQSGTNSTSFNAENGVSSMGQTFTPDSDFKLEEIGIYAGDGFGTGANSKVNISLYQLEMDTDTTYTITDNLLGAKENLYINYKPQAPGVLHFELPEDRRPVLEAGQSYVFELQGVSGSAPVLWRHSQGDIYSEGAAWMNRKLMSDEEGNSYSDFIMALYGN</sequence>
<keyword evidence="9" id="KW-1185">Reference proteome</keyword>
<dbReference type="AlphaFoldDB" id="A0A521AYD6"/>
<keyword evidence="4" id="KW-0119">Carbohydrate metabolism</keyword>
<evidence type="ECO:0000256" key="7">
    <source>
        <dbReference type="RuleBase" id="RU361187"/>
    </source>
</evidence>
<dbReference type="PANTHER" id="PTHR43772">
    <property type="entry name" value="ENDO-1,4-BETA-XYLANASE"/>
    <property type="match status" value="1"/>
</dbReference>
<evidence type="ECO:0000256" key="1">
    <source>
        <dbReference type="ARBA" id="ARBA00009865"/>
    </source>
</evidence>
<comment type="similarity">
    <text evidence="1 7">Belongs to the glycosyl hydrolase 43 family.</text>
</comment>
<dbReference type="Proteomes" id="UP000317557">
    <property type="component" value="Unassembled WGS sequence"/>
</dbReference>
<reference evidence="8 9" key="1">
    <citation type="submission" date="2017-05" db="EMBL/GenBank/DDBJ databases">
        <authorList>
            <person name="Varghese N."/>
            <person name="Submissions S."/>
        </authorList>
    </citation>
    <scope>NUCLEOTIDE SEQUENCE [LARGE SCALE GENOMIC DNA]</scope>
    <source>
        <strain evidence="8 9">DSM 21985</strain>
    </source>
</reference>
<dbReference type="SUPFAM" id="SSF75005">
    <property type="entry name" value="Arabinanase/levansucrase/invertase"/>
    <property type="match status" value="1"/>
</dbReference>
<evidence type="ECO:0000256" key="2">
    <source>
        <dbReference type="ARBA" id="ARBA00022651"/>
    </source>
</evidence>
<dbReference type="InterPro" id="IPR023296">
    <property type="entry name" value="Glyco_hydro_beta-prop_sf"/>
</dbReference>
<keyword evidence="2" id="KW-0624">Polysaccharide degradation</keyword>
<gene>
    <name evidence="8" type="ORF">SAMN06265219_101444</name>
</gene>
<dbReference type="Pfam" id="PF04616">
    <property type="entry name" value="Glyco_hydro_43"/>
    <property type="match status" value="1"/>
</dbReference>
<dbReference type="Gene3D" id="2.115.10.20">
    <property type="entry name" value="Glycosyl hydrolase domain, family 43"/>
    <property type="match status" value="1"/>
</dbReference>
<dbReference type="GO" id="GO:0004553">
    <property type="term" value="F:hydrolase activity, hydrolyzing O-glycosyl compounds"/>
    <property type="evidence" value="ECO:0007669"/>
    <property type="project" value="InterPro"/>
</dbReference>
<accession>A0A521AYD6</accession>
<organism evidence="8 9">
    <name type="scientific">Gracilimonas mengyeensis</name>
    <dbReference type="NCBI Taxonomy" id="1302730"/>
    <lineage>
        <taxon>Bacteria</taxon>
        <taxon>Pseudomonadati</taxon>
        <taxon>Balneolota</taxon>
        <taxon>Balneolia</taxon>
        <taxon>Balneolales</taxon>
        <taxon>Balneolaceae</taxon>
        <taxon>Gracilimonas</taxon>
    </lineage>
</organism>
<keyword evidence="2" id="KW-0858">Xylan degradation</keyword>
<evidence type="ECO:0000256" key="6">
    <source>
        <dbReference type="PIRSR" id="PIRSR606710-2"/>
    </source>
</evidence>
<evidence type="ECO:0000256" key="4">
    <source>
        <dbReference type="ARBA" id="ARBA00023277"/>
    </source>
</evidence>
<evidence type="ECO:0000313" key="8">
    <source>
        <dbReference type="EMBL" id="SMO39809.1"/>
    </source>
</evidence>
<dbReference type="CDD" id="cd18618">
    <property type="entry name" value="GH43_Xsa43E-like"/>
    <property type="match status" value="1"/>
</dbReference>